<name>H8GK99_METAL</name>
<dbReference type="PANTHER" id="PTHR43213:SF5">
    <property type="entry name" value="BIFUNCTIONAL DTTP_UTP PYROPHOSPHATASE_METHYLTRANSFERASE PROTEIN-RELATED"/>
    <property type="match status" value="1"/>
</dbReference>
<dbReference type="InterPro" id="IPR003697">
    <property type="entry name" value="Maf-like"/>
</dbReference>
<comment type="catalytic activity">
    <reaction evidence="4">
        <text>dTTP + H2O = dTMP + diphosphate + H(+)</text>
        <dbReference type="Rhea" id="RHEA:28534"/>
        <dbReference type="ChEBI" id="CHEBI:15377"/>
        <dbReference type="ChEBI" id="CHEBI:15378"/>
        <dbReference type="ChEBI" id="CHEBI:33019"/>
        <dbReference type="ChEBI" id="CHEBI:37568"/>
        <dbReference type="ChEBI" id="CHEBI:63528"/>
        <dbReference type="EC" id="3.6.1.9"/>
    </reaction>
</comment>
<dbReference type="SUPFAM" id="SSF52972">
    <property type="entry name" value="ITPase-like"/>
    <property type="match status" value="1"/>
</dbReference>
<dbReference type="Pfam" id="PF02545">
    <property type="entry name" value="Maf"/>
    <property type="match status" value="1"/>
</dbReference>
<sequence length="193" mass="21169">MKARIILASASPRRRELLDQIGMTYEIWPVHIDESPRCNEAPHDYVRRIAAEKSAACHAQAVHMGLPVLAADTTVVLGGQIMGKPKDKEDAIMMLRRLSGRTHQVYSAVSLRGNEHGEALNVTHVTFRALSEREILAYWATSEPADKAGSYAIQGLGSVFVQSIRGSFSGVVGLPLFETAELLLQQGIQVLHE</sequence>
<gene>
    <name evidence="5" type="ORF">Metal_1438</name>
</gene>
<protein>
    <recommendedName>
        <fullName evidence="4">dTTP/UTP pyrophosphatase</fullName>
        <shortName evidence="4">dTTPase/UTPase</shortName>
        <ecNumber evidence="4">3.6.1.9</ecNumber>
    </recommendedName>
    <alternativeName>
        <fullName evidence="4">Nucleoside triphosphate pyrophosphatase</fullName>
    </alternativeName>
    <alternativeName>
        <fullName evidence="4">Nucleotide pyrophosphatase</fullName>
        <shortName evidence="4">Nucleotide PPase</shortName>
    </alternativeName>
</protein>
<evidence type="ECO:0000256" key="4">
    <source>
        <dbReference type="HAMAP-Rule" id="MF_00528"/>
    </source>
</evidence>
<evidence type="ECO:0000256" key="1">
    <source>
        <dbReference type="ARBA" id="ARBA00001968"/>
    </source>
</evidence>
<dbReference type="InterPro" id="IPR029001">
    <property type="entry name" value="ITPase-like_fam"/>
</dbReference>
<feature type="active site" description="Proton acceptor" evidence="4">
    <location>
        <position position="72"/>
    </location>
</feature>
<proteinExistence type="inferred from homology"/>
<dbReference type="GO" id="GO:0036221">
    <property type="term" value="F:UTP diphosphatase activity"/>
    <property type="evidence" value="ECO:0007669"/>
    <property type="project" value="RHEA"/>
</dbReference>
<comment type="similarity">
    <text evidence="4">Belongs to the Maf family. YhdE subfamily.</text>
</comment>
<keyword evidence="6" id="KW-1185">Reference proteome</keyword>
<dbReference type="GO" id="GO:0036218">
    <property type="term" value="F:dTTP diphosphatase activity"/>
    <property type="evidence" value="ECO:0007669"/>
    <property type="project" value="RHEA"/>
</dbReference>
<keyword evidence="2 4" id="KW-0378">Hydrolase</keyword>
<evidence type="ECO:0000313" key="6">
    <source>
        <dbReference type="Proteomes" id="UP000005090"/>
    </source>
</evidence>
<dbReference type="RefSeq" id="WP_005370923.1">
    <property type="nucleotide sequence ID" value="NZ_CM001475.1"/>
</dbReference>
<comment type="function">
    <text evidence="4">Nucleoside triphosphate pyrophosphatase that hydrolyzes dTTP and UTP. May have a dual role in cell division arrest and in preventing the incorporation of modified nucleotides into cellular nucleic acids.</text>
</comment>
<comment type="cofactor">
    <cofactor evidence="1 4">
        <name>a divalent metal cation</name>
        <dbReference type="ChEBI" id="CHEBI:60240"/>
    </cofactor>
</comment>
<dbReference type="PIRSF" id="PIRSF006305">
    <property type="entry name" value="Maf"/>
    <property type="match status" value="1"/>
</dbReference>
<dbReference type="EMBL" id="CM001475">
    <property type="protein sequence ID" value="EIC29223.1"/>
    <property type="molecule type" value="Genomic_DNA"/>
</dbReference>
<dbReference type="PANTHER" id="PTHR43213">
    <property type="entry name" value="BIFUNCTIONAL DTTP/UTP PYROPHOSPHATASE/METHYLTRANSFERASE PROTEIN-RELATED"/>
    <property type="match status" value="1"/>
</dbReference>
<dbReference type="Proteomes" id="UP000005090">
    <property type="component" value="Chromosome"/>
</dbReference>
<dbReference type="EC" id="3.6.1.9" evidence="4"/>
<dbReference type="HOGENOM" id="CLU_040416_2_1_6"/>
<comment type="catalytic activity">
    <reaction evidence="4">
        <text>UTP + H2O = UMP + diphosphate + H(+)</text>
        <dbReference type="Rhea" id="RHEA:29395"/>
        <dbReference type="ChEBI" id="CHEBI:15377"/>
        <dbReference type="ChEBI" id="CHEBI:15378"/>
        <dbReference type="ChEBI" id="CHEBI:33019"/>
        <dbReference type="ChEBI" id="CHEBI:46398"/>
        <dbReference type="ChEBI" id="CHEBI:57865"/>
        <dbReference type="EC" id="3.6.1.9"/>
    </reaction>
</comment>
<organism evidence="5 6">
    <name type="scientific">Methylomicrobium album BG8</name>
    <dbReference type="NCBI Taxonomy" id="686340"/>
    <lineage>
        <taxon>Bacteria</taxon>
        <taxon>Pseudomonadati</taxon>
        <taxon>Pseudomonadota</taxon>
        <taxon>Gammaproteobacteria</taxon>
        <taxon>Methylococcales</taxon>
        <taxon>Methylococcaceae</taxon>
        <taxon>Methylomicrobium</taxon>
    </lineage>
</organism>
<dbReference type="Gene3D" id="3.90.950.10">
    <property type="match status" value="1"/>
</dbReference>
<dbReference type="NCBIfam" id="TIGR00172">
    <property type="entry name" value="maf"/>
    <property type="match status" value="1"/>
</dbReference>
<dbReference type="GO" id="GO:0005737">
    <property type="term" value="C:cytoplasm"/>
    <property type="evidence" value="ECO:0007669"/>
    <property type="project" value="UniProtKB-SubCell"/>
</dbReference>
<feature type="site" description="Important for substrate specificity" evidence="4">
    <location>
        <position position="154"/>
    </location>
</feature>
<feature type="site" description="Important for substrate specificity" evidence="4">
    <location>
        <position position="13"/>
    </location>
</feature>
<dbReference type="CDD" id="cd00555">
    <property type="entry name" value="Maf"/>
    <property type="match status" value="1"/>
</dbReference>
<evidence type="ECO:0000256" key="3">
    <source>
        <dbReference type="ARBA" id="ARBA00023080"/>
    </source>
</evidence>
<evidence type="ECO:0000256" key="2">
    <source>
        <dbReference type="ARBA" id="ARBA00022801"/>
    </source>
</evidence>
<accession>H8GK99</accession>
<dbReference type="HAMAP" id="MF_00528">
    <property type="entry name" value="Maf"/>
    <property type="match status" value="1"/>
</dbReference>
<dbReference type="GO" id="GO:0009117">
    <property type="term" value="P:nucleotide metabolic process"/>
    <property type="evidence" value="ECO:0007669"/>
    <property type="project" value="UniProtKB-KW"/>
</dbReference>
<dbReference type="eggNOG" id="COG0424">
    <property type="taxonomic scope" value="Bacteria"/>
</dbReference>
<comment type="caution">
    <text evidence="4">Lacks conserved residue(s) required for the propagation of feature annotation.</text>
</comment>
<evidence type="ECO:0000313" key="5">
    <source>
        <dbReference type="EMBL" id="EIC29223.1"/>
    </source>
</evidence>
<dbReference type="STRING" id="686340.Metal_1438"/>
<feature type="site" description="Important for substrate specificity" evidence="4">
    <location>
        <position position="73"/>
    </location>
</feature>
<dbReference type="AlphaFoldDB" id="H8GK99"/>
<comment type="subcellular location">
    <subcellularLocation>
        <location evidence="4">Cytoplasm</location>
    </subcellularLocation>
</comment>
<reference evidence="5 6" key="1">
    <citation type="journal article" date="2013" name="Genome Announc.">
        <title>Genome Sequence of the Obligate Gammaproteobacterial Methanotroph Methylomicrobium album Strain BG8.</title>
        <authorList>
            <person name="Kits K.D."/>
            <person name="Kalyuzhnaya M.G."/>
            <person name="Klotz M.G."/>
            <person name="Jetten M.S."/>
            <person name="Op den Camp H.J."/>
            <person name="Vuilleumier S."/>
            <person name="Bringel F."/>
            <person name="Dispirito A.A."/>
            <person name="Murrell J.C."/>
            <person name="Bruce D."/>
            <person name="Cheng J.F."/>
            <person name="Copeland A."/>
            <person name="Goodwin L."/>
            <person name="Hauser L."/>
            <person name="Lajus A."/>
            <person name="Land M.L."/>
            <person name="Lapidus A."/>
            <person name="Lucas S."/>
            <person name="Medigue C."/>
            <person name="Pitluck S."/>
            <person name="Woyke T."/>
            <person name="Zeytun A."/>
            <person name="Stein L.Y."/>
        </authorList>
    </citation>
    <scope>NUCLEOTIDE SEQUENCE [LARGE SCALE GENOMIC DNA]</scope>
    <source>
        <strain evidence="5 6">BG8</strain>
    </source>
</reference>
<keyword evidence="4" id="KW-0963">Cytoplasm</keyword>
<keyword evidence="3 4" id="KW-0546">Nucleotide metabolism</keyword>